<feature type="region of interest" description="Disordered" evidence="1">
    <location>
        <begin position="1"/>
        <end position="60"/>
    </location>
</feature>
<organism evidence="2 3">
    <name type="scientific">Spirodela intermedia</name>
    <name type="common">Intermediate duckweed</name>
    <dbReference type="NCBI Taxonomy" id="51605"/>
    <lineage>
        <taxon>Eukaryota</taxon>
        <taxon>Viridiplantae</taxon>
        <taxon>Streptophyta</taxon>
        <taxon>Embryophyta</taxon>
        <taxon>Tracheophyta</taxon>
        <taxon>Spermatophyta</taxon>
        <taxon>Magnoliopsida</taxon>
        <taxon>Liliopsida</taxon>
        <taxon>Araceae</taxon>
        <taxon>Lemnoideae</taxon>
        <taxon>Spirodela</taxon>
    </lineage>
</organism>
<accession>A0A7I8KEG4</accession>
<sequence>MRTESAATIGAPEVRRPKSPPDRWRSRTRRRRREEAACRIDAAGEGDGPDKLAMTENRKR</sequence>
<dbReference type="AlphaFoldDB" id="A0A7I8KEG4"/>
<keyword evidence="3" id="KW-1185">Reference proteome</keyword>
<proteinExistence type="predicted"/>
<gene>
    <name evidence="2" type="ORF">SI8410_05006830</name>
</gene>
<dbReference type="Proteomes" id="UP000663760">
    <property type="component" value="Chromosome 5"/>
</dbReference>
<name>A0A7I8KEG4_SPIIN</name>
<evidence type="ECO:0000313" key="3">
    <source>
        <dbReference type="Proteomes" id="UP000663760"/>
    </source>
</evidence>
<evidence type="ECO:0000313" key="2">
    <source>
        <dbReference type="EMBL" id="CAA7396167.1"/>
    </source>
</evidence>
<reference evidence="2" key="1">
    <citation type="submission" date="2020-02" db="EMBL/GenBank/DDBJ databases">
        <authorList>
            <person name="Scholz U."/>
            <person name="Mascher M."/>
            <person name="Fiebig A."/>
        </authorList>
    </citation>
    <scope>NUCLEOTIDE SEQUENCE</scope>
</reference>
<dbReference type="EMBL" id="LR746268">
    <property type="protein sequence ID" value="CAA7396167.1"/>
    <property type="molecule type" value="Genomic_DNA"/>
</dbReference>
<protein>
    <submittedName>
        <fullName evidence="2">Uncharacterized protein</fullName>
    </submittedName>
</protein>
<evidence type="ECO:0000256" key="1">
    <source>
        <dbReference type="SAM" id="MobiDB-lite"/>
    </source>
</evidence>
<feature type="compositionally biased region" description="Basic and acidic residues" evidence="1">
    <location>
        <begin position="13"/>
        <end position="25"/>
    </location>
</feature>